<evidence type="ECO:0000259" key="2">
    <source>
        <dbReference type="Pfam" id="PF00787"/>
    </source>
</evidence>
<name>A0A7S1UXH5_9STRA</name>
<dbReference type="InterPro" id="IPR036871">
    <property type="entry name" value="PX_dom_sf"/>
</dbReference>
<dbReference type="Gene3D" id="3.30.1520.10">
    <property type="entry name" value="Phox-like domain"/>
    <property type="match status" value="1"/>
</dbReference>
<evidence type="ECO:0000313" key="3">
    <source>
        <dbReference type="EMBL" id="CAD9279699.1"/>
    </source>
</evidence>
<organism evidence="3">
    <name type="scientific">Grammatophora oceanica</name>
    <dbReference type="NCBI Taxonomy" id="210454"/>
    <lineage>
        <taxon>Eukaryota</taxon>
        <taxon>Sar</taxon>
        <taxon>Stramenopiles</taxon>
        <taxon>Ochrophyta</taxon>
        <taxon>Bacillariophyta</taxon>
        <taxon>Fragilariophyceae</taxon>
        <taxon>Fragilariophycidae</taxon>
        <taxon>Rhabdonematales</taxon>
        <taxon>Grammatophoraceae</taxon>
        <taxon>Grammatophora</taxon>
    </lineage>
</organism>
<dbReference type="EMBL" id="HBGK01017187">
    <property type="protein sequence ID" value="CAD9279699.1"/>
    <property type="molecule type" value="Transcribed_RNA"/>
</dbReference>
<protein>
    <recommendedName>
        <fullName evidence="2">PX domain-containing protein</fullName>
    </recommendedName>
</protein>
<gene>
    <name evidence="3" type="ORF">GOCE00092_LOCUS8609</name>
</gene>
<dbReference type="CDD" id="cd06093">
    <property type="entry name" value="PX_domain"/>
    <property type="match status" value="1"/>
</dbReference>
<feature type="region of interest" description="Disordered" evidence="1">
    <location>
        <begin position="448"/>
        <end position="484"/>
    </location>
</feature>
<feature type="compositionally biased region" description="Low complexity" evidence="1">
    <location>
        <begin position="458"/>
        <end position="472"/>
    </location>
</feature>
<dbReference type="SUPFAM" id="SSF64268">
    <property type="entry name" value="PX domain"/>
    <property type="match status" value="1"/>
</dbReference>
<accession>A0A7S1UXH5</accession>
<feature type="region of interest" description="Disordered" evidence="1">
    <location>
        <begin position="1054"/>
        <end position="1091"/>
    </location>
</feature>
<feature type="compositionally biased region" description="Polar residues" evidence="1">
    <location>
        <begin position="473"/>
        <end position="484"/>
    </location>
</feature>
<dbReference type="InterPro" id="IPR001683">
    <property type="entry name" value="PX_dom"/>
</dbReference>
<sequence>MDDLSSSLENLWNDPFSALSPPEDLPLQRFGDRTTLDSHRTLSSDASGRRHHSAATTPSDYRSSTRDLMMKRQAFIPHRGSLIRVDASSSSTSSLSYHYMIEIRVENSGRTHALLFERQDFDFISRLFSILDTESCGSVAKEALQEFVTLRCPVFWRRDEDLRKLNKSANLDENLSPTFEEVWKAVVECSSQPYQSTKQHTVELGVEGWMVFCRFIALAQYLEAKRRFSARHLQQTMRHRNSPRGSEVVVVDVPPPAPPVSLTPTRLADYEQKGRAPLPLPELDLDHTLIAAHDRVLRKQRAATAVSAQQQQLEKRPKVKISLFGSKLSQPMLMSASTNKLEFAVTYFSEASHEEVVVRRSFSDMKWLNDTIKSHTGIGGTLCGRILPPFPESVSASTLSHFQPDEKTIQTAIEGTGAAMKAAATGVGIIKSAAKSFWGSYVKKPSKQSSQAKERAGAANASTSKAKKATSNISETYYNPNSPNGKARQLERYLNYLLEHPALSASFPLNTILKASQSGLEAAKIFLADHANCTKLLKAQTPQLSEGKSSIPFWLQQQKSTSSAYDPQPNLSWVRTAAQAAMALHVHGFLETSGLPSASARLQHASLPNFDQNRSGWGDEENSGGGPNSDSSGGSVDEIENFEQGVIQVESELVGGNEFESDANAEDEGYDLLPLPVPAPERRILCAGSTAAPAPQPTFETDFFGITTGRVAPAQRFRYGGNENDREIANGDQFEVESAFLGDFPVDENIDKLREVIGSVDNTLSRCLGAAAAIGEARRELLGHHLDVVRGFDSWEGLRGKFISQRALMKGVDGLEQSKEACEEGDLDLIDDISWQASLASAAVAAAEDVRSTVRASRTATNAKAAADAAAFAAQSACQEKFASIDEARAAQTRASIAHSHAIHAAVVEHEANTAKRRAALGLAHDVKCWNVQRKREVLKSCIAFARSQHVATRRAVDSWSCLRDGYLGSSIVPCEARVSTGSSHHSMPDVVGGLGEAFLERPRAPVVETEDVTEEEAHAEVYSEITPDMQSALEAPTIEAVDHMLLATHLESVAEEEPAPPTIQSVPSVEEAESVKSQSPTKSQEFKVDHQPPPTMVLPFADASPLVPPFAVTGDQSQPDISDAQEDSALSSSMQSLVDGLMSWGGQYDPEQDFSLPSGMAQSIVLEENGMH</sequence>
<dbReference type="Pfam" id="PF00787">
    <property type="entry name" value="PX"/>
    <property type="match status" value="1"/>
</dbReference>
<feature type="region of interest" description="Disordered" evidence="1">
    <location>
        <begin position="1111"/>
        <end position="1132"/>
    </location>
</feature>
<evidence type="ECO:0000256" key="1">
    <source>
        <dbReference type="SAM" id="MobiDB-lite"/>
    </source>
</evidence>
<dbReference type="AlphaFoldDB" id="A0A7S1UXH5"/>
<feature type="region of interest" description="Disordered" evidence="1">
    <location>
        <begin position="38"/>
        <end position="64"/>
    </location>
</feature>
<feature type="domain" description="PX" evidence="2">
    <location>
        <begin position="352"/>
        <end position="506"/>
    </location>
</feature>
<feature type="region of interest" description="Disordered" evidence="1">
    <location>
        <begin position="608"/>
        <end position="637"/>
    </location>
</feature>
<feature type="region of interest" description="Disordered" evidence="1">
    <location>
        <begin position="236"/>
        <end position="255"/>
    </location>
</feature>
<reference evidence="3" key="1">
    <citation type="submission" date="2021-01" db="EMBL/GenBank/DDBJ databases">
        <authorList>
            <person name="Corre E."/>
            <person name="Pelletier E."/>
            <person name="Niang G."/>
            <person name="Scheremetjew M."/>
            <person name="Finn R."/>
            <person name="Kale V."/>
            <person name="Holt S."/>
            <person name="Cochrane G."/>
            <person name="Meng A."/>
            <person name="Brown T."/>
            <person name="Cohen L."/>
        </authorList>
    </citation>
    <scope>NUCLEOTIDE SEQUENCE</scope>
    <source>
        <strain evidence="3">CCMP 410</strain>
    </source>
</reference>
<dbReference type="GO" id="GO:0035091">
    <property type="term" value="F:phosphatidylinositol binding"/>
    <property type="evidence" value="ECO:0007669"/>
    <property type="project" value="InterPro"/>
</dbReference>
<proteinExistence type="predicted"/>